<dbReference type="EMBL" id="JARJCM010000377">
    <property type="protein sequence ID" value="KAJ7017806.1"/>
    <property type="molecule type" value="Genomic_DNA"/>
</dbReference>
<evidence type="ECO:0000313" key="2">
    <source>
        <dbReference type="EMBL" id="KAJ7017806.1"/>
    </source>
</evidence>
<dbReference type="InterPro" id="IPR000210">
    <property type="entry name" value="BTB/POZ_dom"/>
</dbReference>
<dbReference type="Proteomes" id="UP001218188">
    <property type="component" value="Unassembled WGS sequence"/>
</dbReference>
<accession>A0AAD6RYD9</accession>
<dbReference type="AlphaFoldDB" id="A0AAD6RYD9"/>
<proteinExistence type="predicted"/>
<feature type="non-terminal residue" evidence="2">
    <location>
        <position position="1"/>
    </location>
</feature>
<evidence type="ECO:0000259" key="1">
    <source>
        <dbReference type="Pfam" id="PF00651"/>
    </source>
</evidence>
<sequence length="311" mass="34439">APFDDASADVILRSSDGSDFHVHQLVLSLASLKDMFTLPQSNSESPVTLATVQMSESSRVLDMALRSWYPGAEPVAGQTLDEFREISESLIMKYDMQFLIPFAKKHLREYMEEDPVAVFGIACRHEWNEIALESAKHCLGLPLRAFESARPAQLKYMLADTYHTLLHYHSECAKVAAAATSSLQWAPYQDIPGAECPNWTDPHVCPRAGHWTFAHSTMAPITAWLATYLRCLTDELSRCPGAPLDTPELLGLPISEMGSCSSCAVDGYSSLMVFLAILRAKIEGDIDSVSVPIWMSNLVLTILEVELILDF</sequence>
<dbReference type="Pfam" id="PF00651">
    <property type="entry name" value="BTB"/>
    <property type="match status" value="1"/>
</dbReference>
<protein>
    <recommendedName>
        <fullName evidence="1">BTB domain-containing protein</fullName>
    </recommendedName>
</protein>
<evidence type="ECO:0000313" key="3">
    <source>
        <dbReference type="Proteomes" id="UP001218188"/>
    </source>
</evidence>
<gene>
    <name evidence="2" type="ORF">C8F04DRAFT_978459</name>
</gene>
<name>A0AAD6RYD9_9AGAR</name>
<keyword evidence="3" id="KW-1185">Reference proteome</keyword>
<dbReference type="InterPro" id="IPR011333">
    <property type="entry name" value="SKP1/BTB/POZ_sf"/>
</dbReference>
<feature type="domain" description="BTB" evidence="1">
    <location>
        <begin position="8"/>
        <end position="99"/>
    </location>
</feature>
<comment type="caution">
    <text evidence="2">The sequence shown here is derived from an EMBL/GenBank/DDBJ whole genome shotgun (WGS) entry which is preliminary data.</text>
</comment>
<reference evidence="2" key="1">
    <citation type="submission" date="2023-03" db="EMBL/GenBank/DDBJ databases">
        <title>Massive genome expansion in bonnet fungi (Mycena s.s.) driven by repeated elements and novel gene families across ecological guilds.</title>
        <authorList>
            <consortium name="Lawrence Berkeley National Laboratory"/>
            <person name="Harder C.B."/>
            <person name="Miyauchi S."/>
            <person name="Viragh M."/>
            <person name="Kuo A."/>
            <person name="Thoen E."/>
            <person name="Andreopoulos B."/>
            <person name="Lu D."/>
            <person name="Skrede I."/>
            <person name="Drula E."/>
            <person name="Henrissat B."/>
            <person name="Morin E."/>
            <person name="Kohler A."/>
            <person name="Barry K."/>
            <person name="LaButti K."/>
            <person name="Morin E."/>
            <person name="Salamov A."/>
            <person name="Lipzen A."/>
            <person name="Mereny Z."/>
            <person name="Hegedus B."/>
            <person name="Baldrian P."/>
            <person name="Stursova M."/>
            <person name="Weitz H."/>
            <person name="Taylor A."/>
            <person name="Grigoriev I.V."/>
            <person name="Nagy L.G."/>
            <person name="Martin F."/>
            <person name="Kauserud H."/>
        </authorList>
    </citation>
    <scope>NUCLEOTIDE SEQUENCE</scope>
    <source>
        <strain evidence="2">CBHHK200</strain>
    </source>
</reference>
<organism evidence="2 3">
    <name type="scientific">Mycena alexandri</name>
    <dbReference type="NCBI Taxonomy" id="1745969"/>
    <lineage>
        <taxon>Eukaryota</taxon>
        <taxon>Fungi</taxon>
        <taxon>Dikarya</taxon>
        <taxon>Basidiomycota</taxon>
        <taxon>Agaricomycotina</taxon>
        <taxon>Agaricomycetes</taxon>
        <taxon>Agaricomycetidae</taxon>
        <taxon>Agaricales</taxon>
        <taxon>Marasmiineae</taxon>
        <taxon>Mycenaceae</taxon>
        <taxon>Mycena</taxon>
    </lineage>
</organism>
<dbReference type="Gene3D" id="3.30.710.10">
    <property type="entry name" value="Potassium Channel Kv1.1, Chain A"/>
    <property type="match status" value="1"/>
</dbReference>